<dbReference type="GO" id="GO:0004316">
    <property type="term" value="F:3-oxoacyl-[acyl-carrier-protein] reductase (NADPH) activity"/>
    <property type="evidence" value="ECO:0007669"/>
    <property type="project" value="UniProtKB-EC"/>
</dbReference>
<comment type="catalytic activity">
    <reaction evidence="2">
        <text>2,5-dichlorocyclohexa-2,5-dien-1,4-diol + NAD(+) = 2,5-dichlorohydroquinone + NADH + H(+)</text>
        <dbReference type="Rhea" id="RHEA:15741"/>
        <dbReference type="ChEBI" id="CHEBI:15378"/>
        <dbReference type="ChEBI" id="CHEBI:27545"/>
        <dbReference type="ChEBI" id="CHEBI:28975"/>
        <dbReference type="ChEBI" id="CHEBI:57540"/>
        <dbReference type="ChEBI" id="CHEBI:57945"/>
    </reaction>
</comment>
<comment type="similarity">
    <text evidence="1">Belongs to the short-chain dehydrogenases/reductases (SDR) family.</text>
</comment>
<accession>A0A7W6FP70</accession>
<dbReference type="PROSITE" id="PS00061">
    <property type="entry name" value="ADH_SHORT"/>
    <property type="match status" value="1"/>
</dbReference>
<dbReference type="PRINTS" id="PR00080">
    <property type="entry name" value="SDRFAMILY"/>
</dbReference>
<evidence type="ECO:0000313" key="4">
    <source>
        <dbReference type="Proteomes" id="UP000571950"/>
    </source>
</evidence>
<dbReference type="EMBL" id="JACIDT010000004">
    <property type="protein sequence ID" value="MBB3925811.1"/>
    <property type="molecule type" value="Genomic_DNA"/>
</dbReference>
<reference evidence="3 4" key="1">
    <citation type="submission" date="2020-08" db="EMBL/GenBank/DDBJ databases">
        <title>Genomic Encyclopedia of Type Strains, Phase IV (KMG-IV): sequencing the most valuable type-strain genomes for metagenomic binning, comparative biology and taxonomic classification.</title>
        <authorList>
            <person name="Goeker M."/>
        </authorList>
    </citation>
    <scope>NUCLEOTIDE SEQUENCE [LARGE SCALE GENOMIC DNA]</scope>
    <source>
        <strain evidence="3 4">DSM 26189</strain>
    </source>
</reference>
<dbReference type="Pfam" id="PF13561">
    <property type="entry name" value="adh_short_C2"/>
    <property type="match status" value="1"/>
</dbReference>
<dbReference type="RefSeq" id="WP_188071359.1">
    <property type="nucleotide sequence ID" value="NZ_BSPS01000132.1"/>
</dbReference>
<dbReference type="EC" id="1.1.1.100" evidence="3"/>
<name>A0A7W6FP70_9SPHN</name>
<comment type="caution">
    <text evidence="3">The sequence shown here is derived from an EMBL/GenBank/DDBJ whole genome shotgun (WGS) entry which is preliminary data.</text>
</comment>
<dbReference type="InterPro" id="IPR020904">
    <property type="entry name" value="Sc_DH/Rdtase_CS"/>
</dbReference>
<sequence>MIKFDFSGKIILVTGGTQGIGLSIAQKFLDAGAIVHITGTRAAAGDYEDDLSSFTYHRLRMDDPEERAAFVEGFGPLDILISNAGQSRDDEYDMPGFRNTLEVNLTGPAELCYLFHPVLKERKGSIVIVGSSACFIALRAFPSYTASKAGILGFTRAVADQWSRDGIRVNLVAPGFIKTRIIDWAEQSASRDAILQTIPARRWGDPAEVAVAVLFLASEEASYITGQSIVVDGGLMLR</sequence>
<protein>
    <submittedName>
        <fullName evidence="3">3-oxoacyl-[acyl-carrier protein] reductase</fullName>
        <ecNumber evidence="3">1.1.1.100</ecNumber>
    </submittedName>
</protein>
<keyword evidence="4" id="KW-1185">Reference proteome</keyword>
<dbReference type="InterPro" id="IPR036291">
    <property type="entry name" value="NAD(P)-bd_dom_sf"/>
</dbReference>
<gene>
    <name evidence="3" type="ORF">GGR43_001526</name>
</gene>
<dbReference type="PANTHER" id="PTHR42760">
    <property type="entry name" value="SHORT-CHAIN DEHYDROGENASES/REDUCTASES FAMILY MEMBER"/>
    <property type="match status" value="1"/>
</dbReference>
<dbReference type="Gene3D" id="3.40.50.720">
    <property type="entry name" value="NAD(P)-binding Rossmann-like Domain"/>
    <property type="match status" value="1"/>
</dbReference>
<dbReference type="AlphaFoldDB" id="A0A7W6FP70"/>
<evidence type="ECO:0000313" key="3">
    <source>
        <dbReference type="EMBL" id="MBB3925811.1"/>
    </source>
</evidence>
<keyword evidence="3" id="KW-0560">Oxidoreductase</keyword>
<dbReference type="InterPro" id="IPR002347">
    <property type="entry name" value="SDR_fam"/>
</dbReference>
<evidence type="ECO:0000256" key="2">
    <source>
        <dbReference type="ARBA" id="ARBA00051383"/>
    </source>
</evidence>
<dbReference type="PRINTS" id="PR00081">
    <property type="entry name" value="GDHRDH"/>
</dbReference>
<dbReference type="Proteomes" id="UP000571950">
    <property type="component" value="Unassembled WGS sequence"/>
</dbReference>
<dbReference type="FunFam" id="3.40.50.720:FF:000084">
    <property type="entry name" value="Short-chain dehydrogenase reductase"/>
    <property type="match status" value="1"/>
</dbReference>
<organism evidence="3 4">
    <name type="scientific">Sphingobium jiangsuense</name>
    <dbReference type="NCBI Taxonomy" id="870476"/>
    <lineage>
        <taxon>Bacteria</taxon>
        <taxon>Pseudomonadati</taxon>
        <taxon>Pseudomonadota</taxon>
        <taxon>Alphaproteobacteria</taxon>
        <taxon>Sphingomonadales</taxon>
        <taxon>Sphingomonadaceae</taxon>
        <taxon>Sphingobium</taxon>
    </lineage>
</organism>
<dbReference type="CDD" id="cd05233">
    <property type="entry name" value="SDR_c"/>
    <property type="match status" value="1"/>
</dbReference>
<proteinExistence type="inferred from homology"/>
<evidence type="ECO:0000256" key="1">
    <source>
        <dbReference type="ARBA" id="ARBA00006484"/>
    </source>
</evidence>
<dbReference type="SUPFAM" id="SSF51735">
    <property type="entry name" value="NAD(P)-binding Rossmann-fold domains"/>
    <property type="match status" value="1"/>
</dbReference>
<dbReference type="PANTHER" id="PTHR42760:SF132">
    <property type="entry name" value="SHORT-CHAIN DEHYDROGENASE_REDUCTASE FAMILY PROTEIN"/>
    <property type="match status" value="1"/>
</dbReference>